<protein>
    <submittedName>
        <fullName evidence="1">Uncharacterized protein</fullName>
    </submittedName>
</protein>
<evidence type="ECO:0000313" key="2">
    <source>
        <dbReference type="Proteomes" id="UP000814033"/>
    </source>
</evidence>
<keyword evidence="2" id="KW-1185">Reference proteome</keyword>
<accession>A0ACB8R604</accession>
<reference evidence="1" key="2">
    <citation type="journal article" date="2022" name="New Phytol.">
        <title>Evolutionary transition to the ectomycorrhizal habit in the genomes of a hyperdiverse lineage of mushroom-forming fungi.</title>
        <authorList>
            <person name="Looney B."/>
            <person name="Miyauchi S."/>
            <person name="Morin E."/>
            <person name="Drula E."/>
            <person name="Courty P.E."/>
            <person name="Kohler A."/>
            <person name="Kuo A."/>
            <person name="LaButti K."/>
            <person name="Pangilinan J."/>
            <person name="Lipzen A."/>
            <person name="Riley R."/>
            <person name="Andreopoulos W."/>
            <person name="He G."/>
            <person name="Johnson J."/>
            <person name="Nolan M."/>
            <person name="Tritt A."/>
            <person name="Barry K.W."/>
            <person name="Grigoriev I.V."/>
            <person name="Nagy L.G."/>
            <person name="Hibbett D."/>
            <person name="Henrissat B."/>
            <person name="Matheny P.B."/>
            <person name="Labbe J."/>
            <person name="Martin F.M."/>
        </authorList>
    </citation>
    <scope>NUCLEOTIDE SEQUENCE</scope>
    <source>
        <strain evidence="1">FP105234-sp</strain>
    </source>
</reference>
<proteinExistence type="predicted"/>
<dbReference type="Proteomes" id="UP000814033">
    <property type="component" value="Unassembled WGS sequence"/>
</dbReference>
<evidence type="ECO:0000313" key="1">
    <source>
        <dbReference type="EMBL" id="KAI0039579.1"/>
    </source>
</evidence>
<reference evidence="1" key="1">
    <citation type="submission" date="2021-02" db="EMBL/GenBank/DDBJ databases">
        <authorList>
            <consortium name="DOE Joint Genome Institute"/>
            <person name="Ahrendt S."/>
            <person name="Looney B.P."/>
            <person name="Miyauchi S."/>
            <person name="Morin E."/>
            <person name="Drula E."/>
            <person name="Courty P.E."/>
            <person name="Chicoki N."/>
            <person name="Fauchery L."/>
            <person name="Kohler A."/>
            <person name="Kuo A."/>
            <person name="Labutti K."/>
            <person name="Pangilinan J."/>
            <person name="Lipzen A."/>
            <person name="Riley R."/>
            <person name="Andreopoulos W."/>
            <person name="He G."/>
            <person name="Johnson J."/>
            <person name="Barry K.W."/>
            <person name="Grigoriev I.V."/>
            <person name="Nagy L."/>
            <person name="Hibbett D."/>
            <person name="Henrissat B."/>
            <person name="Matheny P.B."/>
            <person name="Labbe J."/>
            <person name="Martin F."/>
        </authorList>
    </citation>
    <scope>NUCLEOTIDE SEQUENCE</scope>
    <source>
        <strain evidence="1">FP105234-sp</strain>
    </source>
</reference>
<name>A0ACB8R604_9AGAM</name>
<gene>
    <name evidence="1" type="ORF">FA95DRAFT_1577512</name>
</gene>
<comment type="caution">
    <text evidence="1">The sequence shown here is derived from an EMBL/GenBank/DDBJ whole genome shotgun (WGS) entry which is preliminary data.</text>
</comment>
<dbReference type="EMBL" id="MU276287">
    <property type="protein sequence ID" value="KAI0039579.1"/>
    <property type="molecule type" value="Genomic_DNA"/>
</dbReference>
<organism evidence="1 2">
    <name type="scientific">Auriscalpium vulgare</name>
    <dbReference type="NCBI Taxonomy" id="40419"/>
    <lineage>
        <taxon>Eukaryota</taxon>
        <taxon>Fungi</taxon>
        <taxon>Dikarya</taxon>
        <taxon>Basidiomycota</taxon>
        <taxon>Agaricomycotina</taxon>
        <taxon>Agaricomycetes</taxon>
        <taxon>Russulales</taxon>
        <taxon>Auriscalpiaceae</taxon>
        <taxon>Auriscalpium</taxon>
    </lineage>
</organism>
<sequence length="210" mass="23112">MSPLSSFSFKFAQLDYFENFQVIKTTGKLSIRARRRRSEDTVLSPRPHIITPTAAVFAAENTTQSLAMCCARLKISVYNREVPCCCWCARTFPVACRLYAHISSRTCCCSMLPWRGDMVMVYDESDPVMPSIPRLDYMRVYCRICAGAWVCAGAQTWAAPRATVSGHIGILVALLKVLLRSSAVSSATSRIPRALAGGMGVPPLCFTPSV</sequence>